<proteinExistence type="predicted"/>
<dbReference type="Proteomes" id="UP000181962">
    <property type="component" value="Chromosome"/>
</dbReference>
<gene>
    <name evidence="2" type="ORF">BKD09_44820</name>
</gene>
<protein>
    <submittedName>
        <fullName evidence="2">Uncharacterized protein</fullName>
    </submittedName>
</protein>
<feature type="compositionally biased region" description="Polar residues" evidence="1">
    <location>
        <begin position="61"/>
        <end position="74"/>
    </location>
</feature>
<dbReference type="AlphaFoldDB" id="A0A1L3FQ16"/>
<sequence length="81" mass="9244">MAHYRAYLLDHDRRVVSVANLQCANEQEARGRAQQLVDVNDIELWQLDRRIAVFDAAITRTSQAAGQRSVQRAQPPTMKPK</sequence>
<accession>A0A1L3FQ16</accession>
<evidence type="ECO:0000313" key="2">
    <source>
        <dbReference type="EMBL" id="APG15427.1"/>
    </source>
</evidence>
<evidence type="ECO:0000256" key="1">
    <source>
        <dbReference type="SAM" id="MobiDB-lite"/>
    </source>
</evidence>
<evidence type="ECO:0000313" key="3">
    <source>
        <dbReference type="Proteomes" id="UP000181962"/>
    </source>
</evidence>
<organism evidence="2 3">
    <name type="scientific">Bradyrhizobium japonicum</name>
    <dbReference type="NCBI Taxonomy" id="375"/>
    <lineage>
        <taxon>Bacteria</taxon>
        <taxon>Pseudomonadati</taxon>
        <taxon>Pseudomonadota</taxon>
        <taxon>Alphaproteobacteria</taxon>
        <taxon>Hyphomicrobiales</taxon>
        <taxon>Nitrobacteraceae</taxon>
        <taxon>Bradyrhizobium</taxon>
    </lineage>
</organism>
<feature type="region of interest" description="Disordered" evidence="1">
    <location>
        <begin position="61"/>
        <end position="81"/>
    </location>
</feature>
<name>A0A1L3FQ16_BRAJP</name>
<dbReference type="EMBL" id="CP017637">
    <property type="protein sequence ID" value="APG15427.1"/>
    <property type="molecule type" value="Genomic_DNA"/>
</dbReference>
<reference evidence="2 3" key="1">
    <citation type="submission" date="2016-11" db="EMBL/GenBank/DDBJ databases">
        <title>Complete Genome Sequence of Bradyrhizobium sp. strain J5, an isolated from soybean nodule in Hokkaido.</title>
        <authorList>
            <person name="Kanehara K."/>
        </authorList>
    </citation>
    <scope>NUCLEOTIDE SEQUENCE [LARGE SCALE GENOMIC DNA]</scope>
    <source>
        <strain evidence="2 3">J5</strain>
    </source>
</reference>